<feature type="region of interest" description="Disordered" evidence="1">
    <location>
        <begin position="1"/>
        <end position="22"/>
    </location>
</feature>
<keyword evidence="3" id="KW-1185">Reference proteome</keyword>
<name>A0AA36CVD6_9BILA</name>
<evidence type="ECO:0000313" key="3">
    <source>
        <dbReference type="Proteomes" id="UP001177023"/>
    </source>
</evidence>
<gene>
    <name evidence="2" type="ORF">MSPICULIGERA_LOCUS13204</name>
</gene>
<feature type="region of interest" description="Disordered" evidence="1">
    <location>
        <begin position="562"/>
        <end position="581"/>
    </location>
</feature>
<evidence type="ECO:0000313" key="2">
    <source>
        <dbReference type="EMBL" id="CAJ0574881.1"/>
    </source>
</evidence>
<dbReference type="AlphaFoldDB" id="A0AA36CVD6"/>
<dbReference type="EMBL" id="CATQJA010002634">
    <property type="protein sequence ID" value="CAJ0574881.1"/>
    <property type="molecule type" value="Genomic_DNA"/>
</dbReference>
<protein>
    <submittedName>
        <fullName evidence="2">Uncharacterized protein</fullName>
    </submittedName>
</protein>
<feature type="region of interest" description="Disordered" evidence="1">
    <location>
        <begin position="435"/>
        <end position="466"/>
    </location>
</feature>
<feature type="compositionally biased region" description="Pro residues" evidence="1">
    <location>
        <begin position="444"/>
        <end position="461"/>
    </location>
</feature>
<feature type="non-terminal residue" evidence="2">
    <location>
        <position position="1"/>
    </location>
</feature>
<evidence type="ECO:0000256" key="1">
    <source>
        <dbReference type="SAM" id="MobiDB-lite"/>
    </source>
</evidence>
<sequence>MADQQDQEAKMDSQAASTSEKSQYVLTPEIEITLKPKVARWFPRDQAKDLKPHEEALSESLDELLLYLGIQDDLHFFASANKNCFPVIPIERFQPEVHKHEAEELIPGMVYRGNSAIYLRGNSAKNHSQVVRRVGVLSETNQYFPTKTLTIKAKPLTVVEVELVWCGPQGSMKVEMNLVWKYSSTDPNRFFDQNIFDVFNLVKNPDTKPDRFQPFKAYIYLLAKPDNLKSAMWIIGHVVGMETGKKKRQAAQSQQIPAGTFSETPTPSTPPADPNPTGDPAVIMELPDQHGVVELWDCVYGKPIAIPWQSNYPHPERGMWVYLQWEGNRVSSCTAPSKEVAERDGLINFGEEKGKLMALNSRLIRPPGYADNELCCLALNACVIDEDRSFANLFPHGFSAILPIVYDPKRQQWFISTYTLSAELQMAKAQCRSDDWEEHQLPRYPKPPSAFRPPSPAPPIPEPRRRQLSAQAVPAIPIALPFQPPARSLSPREMATVPQNLIPERVPARKDSGKVPGKLEPCPARTGTERIPAYYCSRHDDTLCGPTSCWLSVVAGFLGRSPPQKSGCHECPPSDRSSNRR</sequence>
<comment type="caution">
    <text evidence="2">The sequence shown here is derived from an EMBL/GenBank/DDBJ whole genome shotgun (WGS) entry which is preliminary data.</text>
</comment>
<feature type="compositionally biased region" description="Polar residues" evidence="1">
    <location>
        <begin position="250"/>
        <end position="263"/>
    </location>
</feature>
<reference evidence="2" key="1">
    <citation type="submission" date="2023-06" db="EMBL/GenBank/DDBJ databases">
        <authorList>
            <person name="Delattre M."/>
        </authorList>
    </citation>
    <scope>NUCLEOTIDE SEQUENCE</scope>
    <source>
        <strain evidence="2">AF72</strain>
    </source>
</reference>
<accession>A0AA36CVD6</accession>
<proteinExistence type="predicted"/>
<dbReference type="Proteomes" id="UP001177023">
    <property type="component" value="Unassembled WGS sequence"/>
</dbReference>
<organism evidence="2 3">
    <name type="scientific">Mesorhabditis spiculigera</name>
    <dbReference type="NCBI Taxonomy" id="96644"/>
    <lineage>
        <taxon>Eukaryota</taxon>
        <taxon>Metazoa</taxon>
        <taxon>Ecdysozoa</taxon>
        <taxon>Nematoda</taxon>
        <taxon>Chromadorea</taxon>
        <taxon>Rhabditida</taxon>
        <taxon>Rhabditina</taxon>
        <taxon>Rhabditomorpha</taxon>
        <taxon>Rhabditoidea</taxon>
        <taxon>Rhabditidae</taxon>
        <taxon>Mesorhabditinae</taxon>
        <taxon>Mesorhabditis</taxon>
    </lineage>
</organism>
<feature type="region of interest" description="Disordered" evidence="1">
    <location>
        <begin position="246"/>
        <end position="279"/>
    </location>
</feature>